<organism evidence="2">
    <name type="scientific">Alectorobius mimon</name>
    <dbReference type="NCBI Taxonomy" id="360319"/>
    <lineage>
        <taxon>Eukaryota</taxon>
        <taxon>Metazoa</taxon>
        <taxon>Ecdysozoa</taxon>
        <taxon>Arthropoda</taxon>
        <taxon>Chelicerata</taxon>
        <taxon>Arachnida</taxon>
        <taxon>Acari</taxon>
        <taxon>Parasitiformes</taxon>
        <taxon>Ixodida</taxon>
        <taxon>Ixodoidea</taxon>
        <taxon>Argasidae</taxon>
        <taxon>Ornithodorinae</taxon>
        <taxon>Alectorobius</taxon>
    </lineage>
</organism>
<feature type="region of interest" description="Disordered" evidence="1">
    <location>
        <begin position="30"/>
        <end position="93"/>
    </location>
</feature>
<proteinExistence type="predicted"/>
<dbReference type="AlphaFoldDB" id="A0A147B9I7"/>
<feature type="non-terminal residue" evidence="2">
    <location>
        <position position="1"/>
    </location>
</feature>
<sequence>SGLDYCFVGTNTHLFRPPCLTLRRFLLMPRRRSATRQTRPQRSTRKGTAAPELPRPTALARAHRLMHQQHRRLRSPHPSRTRVSGPLKKVPSPGHHQMIPIICTLKSFFWLGQVSTLPQKTIYVYDVR</sequence>
<evidence type="ECO:0000313" key="2">
    <source>
        <dbReference type="EMBL" id="JAR87035.1"/>
    </source>
</evidence>
<name>A0A147B9I7_9ACAR</name>
<evidence type="ECO:0000256" key="1">
    <source>
        <dbReference type="SAM" id="MobiDB-lite"/>
    </source>
</evidence>
<reference evidence="2" key="1">
    <citation type="submission" date="2016-03" db="EMBL/GenBank/DDBJ databases">
        <title>Gut transcriptome analysis on engorged females of Ornithodoros mimon (Acari: Argasidae) and phylogenetic inferences of soft ticks.</title>
        <authorList>
            <person name="Landulfo G.A."/>
            <person name="Giovanni D."/>
            <person name="Carvalho E."/>
            <person name="Junqueira-de-Azevedo I."/>
            <person name="Patane J."/>
            <person name="Mendoca R."/>
            <person name="Barros-Battesti D."/>
        </authorList>
    </citation>
    <scope>NUCLEOTIDE SEQUENCE</scope>
    <source>
        <strain evidence="2">Females</strain>
        <tissue evidence="2">Gut</tissue>
    </source>
</reference>
<protein>
    <submittedName>
        <fullName evidence="2">Uncharacterized protein</fullName>
    </submittedName>
</protein>
<feature type="compositionally biased region" description="Basic residues" evidence="1">
    <location>
        <begin position="61"/>
        <end position="80"/>
    </location>
</feature>
<dbReference type="EMBL" id="GEIB01001038">
    <property type="protein sequence ID" value="JAR87035.1"/>
    <property type="molecule type" value="Transcribed_RNA"/>
</dbReference>
<accession>A0A147B9I7</accession>